<dbReference type="GO" id="GO:0005739">
    <property type="term" value="C:mitochondrion"/>
    <property type="evidence" value="ECO:0007669"/>
    <property type="project" value="UniProtKB-SubCell"/>
</dbReference>
<dbReference type="RefSeq" id="XP_049263844.1">
    <property type="nucleotide sequence ID" value="XM_049406655.1"/>
</dbReference>
<dbReference type="InterPro" id="IPR019192">
    <property type="entry name" value="Ribosomal_mL40"/>
</dbReference>
<evidence type="ECO:0000256" key="5">
    <source>
        <dbReference type="ARBA" id="ARBA00023128"/>
    </source>
</evidence>
<keyword evidence="9" id="KW-1185">Reference proteome</keyword>
<evidence type="ECO:0000256" key="1">
    <source>
        <dbReference type="ARBA" id="ARBA00004173"/>
    </source>
</evidence>
<evidence type="ECO:0000313" key="9">
    <source>
        <dbReference type="Proteomes" id="UP000694255"/>
    </source>
</evidence>
<dbReference type="GO" id="GO:0003735">
    <property type="term" value="F:structural constituent of ribosome"/>
    <property type="evidence" value="ECO:0007669"/>
    <property type="project" value="InterPro"/>
</dbReference>
<sequence length="147" mass="17349">MFNTLKSRAIVSGAVAKEFTRGRRVTAQVNDATQKIVNQLSVLSASKKQPKLLKFCPEDIIKHRTIMNAWKLVKRRKQQKQQEQLAKQYNSIYNAMEDLKNSRPDLYEIANSKEKRFRFPLEMRVPTEYPPNDPWVYDYSPPEYARR</sequence>
<comment type="similarity">
    <text evidence="2">Belongs to the mitochondrion-specific ribosomal protein mL40 family.</text>
</comment>
<dbReference type="Pfam" id="PF09812">
    <property type="entry name" value="MRP-L28"/>
    <property type="match status" value="1"/>
</dbReference>
<dbReference type="GO" id="GO:1990904">
    <property type="term" value="C:ribonucleoprotein complex"/>
    <property type="evidence" value="ECO:0007669"/>
    <property type="project" value="UniProtKB-KW"/>
</dbReference>
<dbReference type="GO" id="GO:0032543">
    <property type="term" value="P:mitochondrial translation"/>
    <property type="evidence" value="ECO:0007669"/>
    <property type="project" value="InterPro"/>
</dbReference>
<gene>
    <name evidence="8" type="ORF">J8A68_002861</name>
</gene>
<dbReference type="OrthoDB" id="2098203at2759"/>
<organism evidence="8 9">
    <name type="scientific">[Candida] subhashii</name>
    <dbReference type="NCBI Taxonomy" id="561895"/>
    <lineage>
        <taxon>Eukaryota</taxon>
        <taxon>Fungi</taxon>
        <taxon>Dikarya</taxon>
        <taxon>Ascomycota</taxon>
        <taxon>Saccharomycotina</taxon>
        <taxon>Pichiomycetes</taxon>
        <taxon>Debaryomycetaceae</taxon>
        <taxon>Spathaspora</taxon>
    </lineage>
</organism>
<evidence type="ECO:0000256" key="3">
    <source>
        <dbReference type="ARBA" id="ARBA00022946"/>
    </source>
</evidence>
<evidence type="ECO:0000256" key="4">
    <source>
        <dbReference type="ARBA" id="ARBA00022980"/>
    </source>
</evidence>
<dbReference type="PANTHER" id="PTHR39150:SF1">
    <property type="entry name" value="LARGE RIBOSOMAL SUBUNIT PROTEIN ML40"/>
    <property type="match status" value="1"/>
</dbReference>
<comment type="caution">
    <text evidence="8">The sequence shown here is derived from an EMBL/GenBank/DDBJ whole genome shotgun (WGS) entry which is preliminary data.</text>
</comment>
<keyword evidence="3" id="KW-0809">Transit peptide</keyword>
<dbReference type="GeneID" id="73469662"/>
<protein>
    <recommendedName>
        <fullName evidence="7">Large ribosomal subunit protein mL40</fullName>
    </recommendedName>
</protein>
<proteinExistence type="inferred from homology"/>
<reference evidence="8 9" key="1">
    <citation type="journal article" date="2021" name="DNA Res.">
        <title>Genome analysis of Candida subhashii reveals its hybrid nature and dual mitochondrial genome conformations.</title>
        <authorList>
            <person name="Mixao V."/>
            <person name="Hegedusova E."/>
            <person name="Saus E."/>
            <person name="Pryszcz L.P."/>
            <person name="Cillingova A."/>
            <person name="Nosek J."/>
            <person name="Gabaldon T."/>
        </authorList>
    </citation>
    <scope>NUCLEOTIDE SEQUENCE [LARGE SCALE GENOMIC DNA]</scope>
    <source>
        <strain evidence="8 9">CBS 10753</strain>
    </source>
</reference>
<evidence type="ECO:0000256" key="6">
    <source>
        <dbReference type="ARBA" id="ARBA00023274"/>
    </source>
</evidence>
<evidence type="ECO:0000256" key="2">
    <source>
        <dbReference type="ARBA" id="ARBA00009360"/>
    </source>
</evidence>
<dbReference type="AlphaFoldDB" id="A0A8J5QIF5"/>
<dbReference type="GO" id="GO:0005840">
    <property type="term" value="C:ribosome"/>
    <property type="evidence" value="ECO:0007669"/>
    <property type="project" value="UniProtKB-KW"/>
</dbReference>
<comment type="subcellular location">
    <subcellularLocation>
        <location evidence="1">Mitochondrion</location>
    </subcellularLocation>
</comment>
<dbReference type="FunFam" id="6.10.250.3440:FF:000001">
    <property type="entry name" value="Mitochondrial ribosomal protein L40"/>
    <property type="match status" value="1"/>
</dbReference>
<dbReference type="PANTHER" id="PTHR39150">
    <property type="entry name" value="54S RIBOSOMAL PROTEIN L28, MITOCHONDRIAL"/>
    <property type="match status" value="1"/>
</dbReference>
<dbReference type="Proteomes" id="UP000694255">
    <property type="component" value="Unassembled WGS sequence"/>
</dbReference>
<keyword evidence="5" id="KW-0496">Mitochondrion</keyword>
<dbReference type="InterPro" id="IPR042831">
    <property type="entry name" value="Ribosomal_mL40_fung"/>
</dbReference>
<dbReference type="EMBL" id="JAGSYN010000125">
    <property type="protein sequence ID" value="KAG7663612.1"/>
    <property type="molecule type" value="Genomic_DNA"/>
</dbReference>
<accession>A0A8J5QIF5</accession>
<keyword evidence="4" id="KW-0689">Ribosomal protein</keyword>
<keyword evidence="6" id="KW-0687">Ribonucleoprotein</keyword>
<name>A0A8J5QIF5_9ASCO</name>
<evidence type="ECO:0000256" key="7">
    <source>
        <dbReference type="ARBA" id="ARBA00035192"/>
    </source>
</evidence>
<evidence type="ECO:0000313" key="8">
    <source>
        <dbReference type="EMBL" id="KAG7663612.1"/>
    </source>
</evidence>